<evidence type="ECO:0000313" key="2">
    <source>
        <dbReference type="Proteomes" id="UP000261111"/>
    </source>
</evidence>
<reference evidence="1 2" key="1">
    <citation type="submission" date="2018-08" db="EMBL/GenBank/DDBJ databases">
        <title>A genome reference for cultivated species of the human gut microbiota.</title>
        <authorList>
            <person name="Zou Y."/>
            <person name="Xue W."/>
            <person name="Luo G."/>
        </authorList>
    </citation>
    <scope>NUCLEOTIDE SEQUENCE [LARGE SCALE GENOMIC DNA]</scope>
    <source>
        <strain evidence="1 2">AF19-21</strain>
    </source>
</reference>
<dbReference type="AlphaFoldDB" id="A0A3E2X228"/>
<gene>
    <name evidence="1" type="ORF">DWX41_03600</name>
</gene>
<sequence>MQRKSKYYKKIRRISQMGQQNTRNGMGHKKWCIPDLYMKEPGNMPTPSHESITLLNTGDSTANVKLELIFDNGDEPVLLDGIQVMPKSARHIRMDQVQEWNITIPTSVCYSAIISSDRNIVTEYARLNWIDGAAQSFAVMPYFED</sequence>
<dbReference type="InterPro" id="IPR036698">
    <property type="entry name" value="TM1070-like_sf"/>
</dbReference>
<proteinExistence type="predicted"/>
<dbReference type="Pfam" id="PF07100">
    <property type="entry name" value="ASRT"/>
    <property type="match status" value="1"/>
</dbReference>
<dbReference type="InterPro" id="IPR009794">
    <property type="entry name" value="ASRT"/>
</dbReference>
<dbReference type="EMBL" id="QVIA01000003">
    <property type="protein sequence ID" value="RGC34550.1"/>
    <property type="molecule type" value="Genomic_DNA"/>
</dbReference>
<dbReference type="Gene3D" id="2.60.290.11">
    <property type="entry name" value="TM1070-like"/>
    <property type="match status" value="1"/>
</dbReference>
<comment type="caution">
    <text evidence="1">The sequence shown here is derived from an EMBL/GenBank/DDBJ whole genome shotgun (WGS) entry which is preliminary data.</text>
</comment>
<dbReference type="SUPFAM" id="SSF89232">
    <property type="entry name" value="Hypothetical protein TM1070"/>
    <property type="match status" value="1"/>
</dbReference>
<organism evidence="1 2">
    <name type="scientific">Hungatella hathewayi</name>
    <dbReference type="NCBI Taxonomy" id="154046"/>
    <lineage>
        <taxon>Bacteria</taxon>
        <taxon>Bacillati</taxon>
        <taxon>Bacillota</taxon>
        <taxon>Clostridia</taxon>
        <taxon>Lachnospirales</taxon>
        <taxon>Lachnospiraceae</taxon>
        <taxon>Hungatella</taxon>
    </lineage>
</organism>
<dbReference type="Proteomes" id="UP000261111">
    <property type="component" value="Unassembled WGS sequence"/>
</dbReference>
<protein>
    <submittedName>
        <fullName evidence="1">Uncharacterized protein</fullName>
    </submittedName>
</protein>
<name>A0A3E2X228_9FIRM</name>
<evidence type="ECO:0000313" key="1">
    <source>
        <dbReference type="EMBL" id="RGC34550.1"/>
    </source>
</evidence>
<accession>A0A3E2X228</accession>